<dbReference type="Pfam" id="PF13509">
    <property type="entry name" value="S1_2"/>
    <property type="match status" value="1"/>
</dbReference>
<dbReference type="InterPro" id="IPR039566">
    <property type="entry name" value="CvfB_S1_st"/>
</dbReference>
<comment type="similarity">
    <text evidence="1">Belongs to the CvfB family.</text>
</comment>
<dbReference type="InterPro" id="IPR014464">
    <property type="entry name" value="CvfB_fam"/>
</dbReference>
<evidence type="ECO:0000313" key="3">
    <source>
        <dbReference type="EMBL" id="KYG32003.1"/>
    </source>
</evidence>
<comment type="caution">
    <text evidence="3">The sequence shown here is derived from an EMBL/GenBank/DDBJ whole genome shotgun (WGS) entry which is preliminary data.</text>
</comment>
<dbReference type="InterPro" id="IPR012340">
    <property type="entry name" value="NA-bd_OB-fold"/>
</dbReference>
<dbReference type="PROSITE" id="PS50126">
    <property type="entry name" value="S1"/>
    <property type="match status" value="1"/>
</dbReference>
<dbReference type="RefSeq" id="WP_045486060.1">
    <property type="nucleotide sequence ID" value="NZ_LTAO01000012.1"/>
</dbReference>
<dbReference type="PIRSF" id="PIRSF012524">
    <property type="entry name" value="YitL_S1"/>
    <property type="match status" value="1"/>
</dbReference>
<dbReference type="SMART" id="SM00316">
    <property type="entry name" value="S1"/>
    <property type="match status" value="2"/>
</dbReference>
<feature type="domain" description="S1 motif" evidence="2">
    <location>
        <begin position="153"/>
        <end position="213"/>
    </location>
</feature>
<dbReference type="PANTHER" id="PTHR37296:SF1">
    <property type="entry name" value="CONSERVED VIRULENCE FACTOR B"/>
    <property type="match status" value="1"/>
</dbReference>
<dbReference type="GO" id="GO:0003676">
    <property type="term" value="F:nucleic acid binding"/>
    <property type="evidence" value="ECO:0007669"/>
    <property type="project" value="InterPro"/>
</dbReference>
<reference evidence="3" key="1">
    <citation type="submission" date="2016-02" db="EMBL/GenBank/DDBJ databases">
        <title>Genome sequence of Bacillus trypoxylicola KCTC 13244(T).</title>
        <authorList>
            <person name="Jeong H."/>
            <person name="Park S.-H."/>
            <person name="Choi S.-K."/>
        </authorList>
    </citation>
    <scope>NUCLEOTIDE SEQUENCE [LARGE SCALE GENOMIC DNA]</scope>
    <source>
        <strain evidence="3">KCTC 13244</strain>
    </source>
</reference>
<proteinExistence type="inferred from homology"/>
<sequence>MEFKPGYNVTLPVERKTNFGYFLKADSEDILLHNHDVTTDIEVGQKINVFLYHDHEGRLAATMEEPIISVGEYAWLEVVGVRTGHGVFLFNGIRRDLFLSMDELPSDRGFWPVKGDKLPVTITWDKRGRMMAKLLRGKPIEEQATEAPETLLNEEVSGFVYHYLDDGALLLSKEGYLGFIHHDEMTEKPRYGQFITGRVAYVRPDGRINLSLKPIRSVQQKEDSERIFSYLIERGGAMPYSDKSNPDDIKARFQLSKGAFKRALGKLLKEGKIEQKDGWTYAKEQK</sequence>
<dbReference type="InterPro" id="IPR040764">
    <property type="entry name" value="CvfB_WH"/>
</dbReference>
<accession>A0A161QNN5</accession>
<evidence type="ECO:0000256" key="1">
    <source>
        <dbReference type="PIRNR" id="PIRNR012524"/>
    </source>
</evidence>
<dbReference type="InterPro" id="IPR048588">
    <property type="entry name" value="CvfB_S1_2nd"/>
</dbReference>
<evidence type="ECO:0000313" key="4">
    <source>
        <dbReference type="Proteomes" id="UP000075806"/>
    </source>
</evidence>
<gene>
    <name evidence="3" type="ORF">AZF04_04315</name>
</gene>
<evidence type="ECO:0000259" key="2">
    <source>
        <dbReference type="PROSITE" id="PS50126"/>
    </source>
</evidence>
<dbReference type="Gene3D" id="2.40.50.140">
    <property type="entry name" value="Nucleic acid-binding proteins"/>
    <property type="match status" value="2"/>
</dbReference>
<dbReference type="OrthoDB" id="9801597at2"/>
<keyword evidence="4" id="KW-1185">Reference proteome</keyword>
<dbReference type="PANTHER" id="PTHR37296">
    <property type="entry name" value="CONSERVED VIRULENCE FACTOR B"/>
    <property type="match status" value="1"/>
</dbReference>
<organism evidence="3 4">
    <name type="scientific">Alkalihalobacillus trypoxylicola</name>
    <dbReference type="NCBI Taxonomy" id="519424"/>
    <lineage>
        <taxon>Bacteria</taxon>
        <taxon>Bacillati</taxon>
        <taxon>Bacillota</taxon>
        <taxon>Bacilli</taxon>
        <taxon>Bacillales</taxon>
        <taxon>Bacillaceae</taxon>
        <taxon>Alkalihalobacillus</taxon>
    </lineage>
</organism>
<dbReference type="Pfam" id="PF17783">
    <property type="entry name" value="WHD_CvfB"/>
    <property type="match status" value="1"/>
</dbReference>
<dbReference type="InterPro" id="IPR003029">
    <property type="entry name" value="S1_domain"/>
</dbReference>
<dbReference type="STRING" id="519424.AZF04_04315"/>
<dbReference type="AlphaFoldDB" id="A0A161QNN5"/>
<dbReference type="Pfam" id="PF21543">
    <property type="entry name" value="CvfB_2nd"/>
    <property type="match status" value="1"/>
</dbReference>
<protein>
    <recommendedName>
        <fullName evidence="2">S1 motif domain-containing protein</fullName>
    </recommendedName>
</protein>
<dbReference type="SUPFAM" id="SSF50249">
    <property type="entry name" value="Nucleic acid-binding proteins"/>
    <property type="match status" value="1"/>
</dbReference>
<dbReference type="EMBL" id="LTAO01000012">
    <property type="protein sequence ID" value="KYG32003.1"/>
    <property type="molecule type" value="Genomic_DNA"/>
</dbReference>
<name>A0A161QNN5_9BACI</name>
<dbReference type="Proteomes" id="UP000075806">
    <property type="component" value="Unassembled WGS sequence"/>
</dbReference>
<dbReference type="InterPro" id="IPR036388">
    <property type="entry name" value="WH-like_DNA-bd_sf"/>
</dbReference>
<dbReference type="Gene3D" id="1.10.10.10">
    <property type="entry name" value="Winged helix-like DNA-binding domain superfamily/Winged helix DNA-binding domain"/>
    <property type="match status" value="1"/>
</dbReference>
<dbReference type="InterPro" id="IPR048587">
    <property type="entry name" value="CvfB_S1_3rd"/>
</dbReference>
<dbReference type="Pfam" id="PF21191">
    <property type="entry name" value="CvfB_1st"/>
    <property type="match status" value="1"/>
</dbReference>